<dbReference type="eggNOG" id="COG0510">
    <property type="taxonomic scope" value="Bacteria"/>
</dbReference>
<proteinExistence type="predicted"/>
<accession>F5XTU8</accession>
<dbReference type="InterPro" id="IPR002575">
    <property type="entry name" value="Aminoglycoside_PTrfase"/>
</dbReference>
<evidence type="ECO:0000313" key="4">
    <source>
        <dbReference type="Proteomes" id="UP000007947"/>
    </source>
</evidence>
<dbReference type="KEGG" id="mph:MLP_45330"/>
<dbReference type="InterPro" id="IPR011009">
    <property type="entry name" value="Kinase-like_dom_sf"/>
</dbReference>
<evidence type="ECO:0000256" key="1">
    <source>
        <dbReference type="SAM" id="MobiDB-lite"/>
    </source>
</evidence>
<dbReference type="Gene3D" id="3.90.1200.10">
    <property type="match status" value="1"/>
</dbReference>
<dbReference type="SUPFAM" id="SSF56112">
    <property type="entry name" value="Protein kinase-like (PK-like)"/>
    <property type="match status" value="1"/>
</dbReference>
<gene>
    <name evidence="3" type="ordered locus">MLP_45330</name>
</gene>
<evidence type="ECO:0000259" key="2">
    <source>
        <dbReference type="Pfam" id="PF01636"/>
    </source>
</evidence>
<name>F5XTU8_MICPN</name>
<feature type="domain" description="Aminoglycoside phosphotransferase" evidence="2">
    <location>
        <begin position="121"/>
        <end position="179"/>
    </location>
</feature>
<evidence type="ECO:0000313" key="3">
    <source>
        <dbReference type="EMBL" id="BAK37547.1"/>
    </source>
</evidence>
<keyword evidence="4" id="KW-1185">Reference proteome</keyword>
<reference evidence="3 4" key="1">
    <citation type="submission" date="2011-05" db="EMBL/GenBank/DDBJ databases">
        <title>Whole genome sequence of Microlunatus phosphovorus NM-1.</title>
        <authorList>
            <person name="Hosoyama A."/>
            <person name="Sasaki K."/>
            <person name="Harada T."/>
            <person name="Igarashi R."/>
            <person name="Kawakoshi A."/>
            <person name="Sasagawa M."/>
            <person name="Fukada J."/>
            <person name="Nakamura S."/>
            <person name="Katano Y."/>
            <person name="Hanada S."/>
            <person name="Kamagata Y."/>
            <person name="Nakamura N."/>
            <person name="Yamazaki S."/>
            <person name="Fujita N."/>
        </authorList>
    </citation>
    <scope>NUCLEOTIDE SEQUENCE [LARGE SCALE GENOMIC DNA]</scope>
    <source>
        <strain evidence="4">ATCC 700054 / DSM 10555 / JCM 9379 / NBRC 101784 / NCIMB 13414 / VKM Ac-1990 / NM-1</strain>
    </source>
</reference>
<feature type="region of interest" description="Disordered" evidence="1">
    <location>
        <begin position="1"/>
        <end position="20"/>
    </location>
</feature>
<dbReference type="Proteomes" id="UP000007947">
    <property type="component" value="Chromosome"/>
</dbReference>
<dbReference type="OrthoDB" id="236897at2"/>
<dbReference type="STRING" id="1032480.MLP_45330"/>
<sequence length="268" mass="29664">MDKRSRDEPARTRSADEEPEITLTGGNMNAVVRRGDTVHRTAGPWTPTIHRLLEHLASAGIDCLPRPLGFDERGREVLPYLPGTVPAYPLPRWVWTDRLLAETGALLARIHRASTTFDRSDAVWQLRPHEPDEVICLNDMAPYNMVFDDDHQLSGLIDLDTASPGPRVWDLAYLAYRIVPLSAAEDTGIGPITAEERQRRLQLLAGAYAAAGDQIVIETTDILRATVARLDELADFTADRAAAGAGHVAPHVGIYRRDAQWITQDLLP</sequence>
<protein>
    <recommendedName>
        <fullName evidence="2">Aminoglycoside phosphotransferase domain-containing protein</fullName>
    </recommendedName>
</protein>
<feature type="compositionally biased region" description="Basic and acidic residues" evidence="1">
    <location>
        <begin position="1"/>
        <end position="16"/>
    </location>
</feature>
<dbReference type="RefSeq" id="WP_013865381.1">
    <property type="nucleotide sequence ID" value="NC_015635.1"/>
</dbReference>
<organism evidence="3 4">
    <name type="scientific">Microlunatus phosphovorus (strain ATCC 700054 / DSM 10555 / JCM 9379 / NBRC 101784 / NCIMB 13414 / VKM Ac-1990 / NM-1)</name>
    <dbReference type="NCBI Taxonomy" id="1032480"/>
    <lineage>
        <taxon>Bacteria</taxon>
        <taxon>Bacillati</taxon>
        <taxon>Actinomycetota</taxon>
        <taxon>Actinomycetes</taxon>
        <taxon>Propionibacteriales</taxon>
        <taxon>Propionibacteriaceae</taxon>
        <taxon>Microlunatus</taxon>
    </lineage>
</organism>
<dbReference type="HOGENOM" id="CLU_066396_0_0_11"/>
<dbReference type="AlphaFoldDB" id="F5XTU8"/>
<dbReference type="EMBL" id="AP012204">
    <property type="protein sequence ID" value="BAK37547.1"/>
    <property type="molecule type" value="Genomic_DNA"/>
</dbReference>
<dbReference type="Pfam" id="PF01636">
    <property type="entry name" value="APH"/>
    <property type="match status" value="1"/>
</dbReference>